<dbReference type="Gene3D" id="3.80.10.10">
    <property type="entry name" value="Ribonuclease Inhibitor"/>
    <property type="match status" value="1"/>
</dbReference>
<evidence type="ECO:0000313" key="2">
    <source>
        <dbReference type="EMBL" id="KAI9249480.1"/>
    </source>
</evidence>
<accession>A0AAD5K0M6</accession>
<comment type="caution">
    <text evidence="2">The sequence shown here is derived from an EMBL/GenBank/DDBJ whole genome shotgun (WGS) entry which is preliminary data.</text>
</comment>
<dbReference type="Proteomes" id="UP001209540">
    <property type="component" value="Unassembled WGS sequence"/>
</dbReference>
<evidence type="ECO:0000259" key="1">
    <source>
        <dbReference type="PROSITE" id="PS50181"/>
    </source>
</evidence>
<dbReference type="EMBL" id="JAIXMP010000035">
    <property type="protein sequence ID" value="KAI9249480.1"/>
    <property type="molecule type" value="Genomic_DNA"/>
</dbReference>
<dbReference type="Pfam" id="PF00646">
    <property type="entry name" value="F-box"/>
    <property type="match status" value="1"/>
</dbReference>
<reference evidence="2" key="2">
    <citation type="submission" date="2023-02" db="EMBL/GenBank/DDBJ databases">
        <authorList>
            <consortium name="DOE Joint Genome Institute"/>
            <person name="Mondo S.J."/>
            <person name="Chang Y."/>
            <person name="Wang Y."/>
            <person name="Ahrendt S."/>
            <person name="Andreopoulos W."/>
            <person name="Barry K."/>
            <person name="Beard J."/>
            <person name="Benny G.L."/>
            <person name="Blankenship S."/>
            <person name="Bonito G."/>
            <person name="Cuomo C."/>
            <person name="Desiro A."/>
            <person name="Gervers K.A."/>
            <person name="Hundley H."/>
            <person name="Kuo A."/>
            <person name="LaButti K."/>
            <person name="Lang B.F."/>
            <person name="Lipzen A."/>
            <person name="O'Donnell K."/>
            <person name="Pangilinan J."/>
            <person name="Reynolds N."/>
            <person name="Sandor L."/>
            <person name="Smith M.W."/>
            <person name="Tsang A."/>
            <person name="Grigoriev I.V."/>
            <person name="Stajich J.E."/>
            <person name="Spatafora J.W."/>
        </authorList>
    </citation>
    <scope>NUCLEOTIDE SEQUENCE</scope>
    <source>
        <strain evidence="2">RSA 2281</strain>
    </source>
</reference>
<feature type="domain" description="F-box" evidence="1">
    <location>
        <begin position="16"/>
        <end position="72"/>
    </location>
</feature>
<reference evidence="2" key="1">
    <citation type="journal article" date="2022" name="IScience">
        <title>Evolution of zygomycete secretomes and the origins of terrestrial fungal ecologies.</title>
        <authorList>
            <person name="Chang Y."/>
            <person name="Wang Y."/>
            <person name="Mondo S."/>
            <person name="Ahrendt S."/>
            <person name="Andreopoulos W."/>
            <person name="Barry K."/>
            <person name="Beard J."/>
            <person name="Benny G.L."/>
            <person name="Blankenship S."/>
            <person name="Bonito G."/>
            <person name="Cuomo C."/>
            <person name="Desiro A."/>
            <person name="Gervers K.A."/>
            <person name="Hundley H."/>
            <person name="Kuo A."/>
            <person name="LaButti K."/>
            <person name="Lang B.F."/>
            <person name="Lipzen A."/>
            <person name="O'Donnell K."/>
            <person name="Pangilinan J."/>
            <person name="Reynolds N."/>
            <person name="Sandor L."/>
            <person name="Smith M.E."/>
            <person name="Tsang A."/>
            <person name="Grigoriev I.V."/>
            <person name="Stajich J.E."/>
            <person name="Spatafora J.W."/>
        </authorList>
    </citation>
    <scope>NUCLEOTIDE SEQUENCE</scope>
    <source>
        <strain evidence="2">RSA 2281</strain>
    </source>
</reference>
<name>A0AAD5K0M6_9FUNG</name>
<protein>
    <recommendedName>
        <fullName evidence="1">F-box domain-containing protein</fullName>
    </recommendedName>
</protein>
<proteinExistence type="predicted"/>
<evidence type="ECO:0000313" key="3">
    <source>
        <dbReference type="Proteomes" id="UP001209540"/>
    </source>
</evidence>
<organism evidence="2 3">
    <name type="scientific">Phascolomyces articulosus</name>
    <dbReference type="NCBI Taxonomy" id="60185"/>
    <lineage>
        <taxon>Eukaryota</taxon>
        <taxon>Fungi</taxon>
        <taxon>Fungi incertae sedis</taxon>
        <taxon>Mucoromycota</taxon>
        <taxon>Mucoromycotina</taxon>
        <taxon>Mucoromycetes</taxon>
        <taxon>Mucorales</taxon>
        <taxon>Lichtheimiaceae</taxon>
        <taxon>Phascolomyces</taxon>
    </lineage>
</organism>
<dbReference type="Gene3D" id="1.20.1280.50">
    <property type="match status" value="1"/>
</dbReference>
<dbReference type="InterPro" id="IPR036047">
    <property type="entry name" value="F-box-like_dom_sf"/>
</dbReference>
<dbReference type="InterPro" id="IPR032675">
    <property type="entry name" value="LRR_dom_sf"/>
</dbReference>
<dbReference type="PROSITE" id="PS50181">
    <property type="entry name" value="FBOX"/>
    <property type="match status" value="1"/>
</dbReference>
<dbReference type="AlphaFoldDB" id="A0AAD5K0M6"/>
<keyword evidence="3" id="KW-1185">Reference proteome</keyword>
<dbReference type="SUPFAM" id="SSF81383">
    <property type="entry name" value="F-box domain"/>
    <property type="match status" value="1"/>
</dbReference>
<gene>
    <name evidence="2" type="ORF">BDA99DRAFT_523912</name>
</gene>
<dbReference type="CDD" id="cd09917">
    <property type="entry name" value="F-box_SF"/>
    <property type="match status" value="1"/>
</dbReference>
<dbReference type="InterPro" id="IPR001810">
    <property type="entry name" value="F-box_dom"/>
</dbReference>
<sequence>MTMSKIAMAISSPTPNSFVSVLPFEIREHVINYLNLLDILECLCVCSEWKAKFFPTLVRSIKLSYESKYVHLFEILEKSALQYKTRKAKEEESTPSDMNTTKNTAHHSLLDDKCNIGLYIRHLELHDSFMTAERMDQLVSYCPSLSSLTVHLRIAGDKGGRALLSSELITPEEREKRKSVTSLTSIYIPLLQRLLSPIAVSASMPLINSNNNTLTSLSLFAENTSFSFIDPFYEGIDMSKISSSILCFVPQLEYLVIDIIRLNVSIADMEEIHTICPQLKHLEIRHAIIKQQIRLSSSSSPTTSGLYSQLQLNELHPAHTVTTLVLNFGVWAEDPYIYNNPWFLYIQHKYPFIKNLDIQSSEHSHIQNGIQHNEAIRGSIDRRTHQQVAGERKVATIKLKSYFPNLEQVVIGRFADKTSTSWPRLVQGIPSIILKDDGARDFESWSKSITSMMGTKTNSNINNGGLLKRLVLGILPKNIDGFKYFGHFLHQFYLNGQTFMRGQGRQLLPINILISSCPVMQHLTVKNYLIYYNKNDNNIERIHDNGSPSSLLCSSLLKTMILQHALIMGNNVLTYVGNKCPQLDHLDLIRCAWCSYGDQHPIIRIDMMNHRFKYFRLIKPNTYKSHKKDLPYDAGIIYSPIEMPIETNHYPWKFIDPELSLMDYFLVKRQKNTTNITPSSFSSCSQQQNHQQNVESILFNIKPTGYGTGSSHCIKRLIDGDIVSWLEKDTTTGFKQTKEEERMFHSGPYMGAKKYCSVILYCQDIDQLYYDTIQLDTIYTSYIRTFPDLKL</sequence>